<comment type="similarity">
    <text evidence="1">Belongs to the Gfa family.</text>
</comment>
<dbReference type="GO" id="GO:0016846">
    <property type="term" value="F:carbon-sulfur lyase activity"/>
    <property type="evidence" value="ECO:0007669"/>
    <property type="project" value="InterPro"/>
</dbReference>
<evidence type="ECO:0000313" key="7">
    <source>
        <dbReference type="Proteomes" id="UP000326780"/>
    </source>
</evidence>
<evidence type="ECO:0000256" key="2">
    <source>
        <dbReference type="ARBA" id="ARBA00022723"/>
    </source>
</evidence>
<sequence length="162" mass="17915">MPAVLEGGCLCGKVRFRTTQPPLRTFACHCTFCQRMTGTSFYAESLFPMDAVQFNEGELRQYEHRSDGSHKKVFVHFCPSCGTTMGLTFERWPEVRAISRGCYDDPNAVELTSHIWTRSAQSGVALPADVDCFARARATADGVPEVALRYDAPALARQDDGA</sequence>
<dbReference type="PANTHER" id="PTHR33337:SF40">
    <property type="entry name" value="CENP-V_GFA DOMAIN-CONTAINING PROTEIN-RELATED"/>
    <property type="match status" value="1"/>
</dbReference>
<evidence type="ECO:0000256" key="1">
    <source>
        <dbReference type="ARBA" id="ARBA00005495"/>
    </source>
</evidence>
<accession>A0A5Q0MBW1</accession>
<keyword evidence="3" id="KW-0862">Zinc</keyword>
<organism evidence="6 7">
    <name type="scientific">Variovorax paradoxus</name>
    <dbReference type="NCBI Taxonomy" id="34073"/>
    <lineage>
        <taxon>Bacteria</taxon>
        <taxon>Pseudomonadati</taxon>
        <taxon>Pseudomonadota</taxon>
        <taxon>Betaproteobacteria</taxon>
        <taxon>Burkholderiales</taxon>
        <taxon>Comamonadaceae</taxon>
        <taxon>Variovorax</taxon>
    </lineage>
</organism>
<dbReference type="GO" id="GO:0046872">
    <property type="term" value="F:metal ion binding"/>
    <property type="evidence" value="ECO:0007669"/>
    <property type="project" value="UniProtKB-KW"/>
</dbReference>
<protein>
    <submittedName>
        <fullName evidence="6">GFA family protein</fullName>
    </submittedName>
</protein>
<dbReference type="EMBL" id="CP045644">
    <property type="protein sequence ID" value="QFZ86999.1"/>
    <property type="molecule type" value="Genomic_DNA"/>
</dbReference>
<dbReference type="SUPFAM" id="SSF51316">
    <property type="entry name" value="Mss4-like"/>
    <property type="match status" value="1"/>
</dbReference>
<feature type="domain" description="CENP-V/GFA" evidence="5">
    <location>
        <begin position="5"/>
        <end position="117"/>
    </location>
</feature>
<dbReference type="PANTHER" id="PTHR33337">
    <property type="entry name" value="GFA DOMAIN-CONTAINING PROTEIN"/>
    <property type="match status" value="1"/>
</dbReference>
<evidence type="ECO:0000313" key="6">
    <source>
        <dbReference type="EMBL" id="QFZ86999.1"/>
    </source>
</evidence>
<evidence type="ECO:0000256" key="3">
    <source>
        <dbReference type="ARBA" id="ARBA00022833"/>
    </source>
</evidence>
<keyword evidence="4" id="KW-0456">Lyase</keyword>
<dbReference type="PROSITE" id="PS51891">
    <property type="entry name" value="CENP_V_GFA"/>
    <property type="match status" value="1"/>
</dbReference>
<dbReference type="Pfam" id="PF04828">
    <property type="entry name" value="GFA"/>
    <property type="match status" value="1"/>
</dbReference>
<evidence type="ECO:0000259" key="5">
    <source>
        <dbReference type="PROSITE" id="PS51891"/>
    </source>
</evidence>
<dbReference type="InterPro" id="IPR006913">
    <property type="entry name" value="CENP-V/GFA"/>
</dbReference>
<keyword evidence="2" id="KW-0479">Metal-binding</keyword>
<dbReference type="Gene3D" id="3.90.1590.10">
    <property type="entry name" value="glutathione-dependent formaldehyde- activating enzyme (gfa)"/>
    <property type="match status" value="1"/>
</dbReference>
<dbReference type="AlphaFoldDB" id="A0A5Q0MBW1"/>
<evidence type="ECO:0000256" key="4">
    <source>
        <dbReference type="ARBA" id="ARBA00023239"/>
    </source>
</evidence>
<dbReference type="Proteomes" id="UP000326780">
    <property type="component" value="Chromosome"/>
</dbReference>
<gene>
    <name evidence="6" type="ORF">GFK26_31605</name>
</gene>
<reference evidence="6 7" key="1">
    <citation type="submission" date="2019-10" db="EMBL/GenBank/DDBJ databases">
        <title>Complete genome sequence of Variovorax paradoxus 5C-2.</title>
        <authorList>
            <person name="Gogoleva N.E."/>
            <person name="Balkin A.S."/>
        </authorList>
    </citation>
    <scope>NUCLEOTIDE SEQUENCE [LARGE SCALE GENOMIC DNA]</scope>
    <source>
        <strain evidence="6 7">5C-2</strain>
    </source>
</reference>
<name>A0A5Q0MBW1_VARPD</name>
<dbReference type="InterPro" id="IPR011057">
    <property type="entry name" value="Mss4-like_sf"/>
</dbReference>
<proteinExistence type="inferred from homology"/>